<dbReference type="Pfam" id="PF13692">
    <property type="entry name" value="Glyco_trans_1_4"/>
    <property type="match status" value="1"/>
</dbReference>
<gene>
    <name evidence="6" type="ORF">DSM104440_00924</name>
</gene>
<accession>A0A6M4H3F2</accession>
<keyword evidence="2" id="KW-0328">Glycosyltransferase</keyword>
<dbReference type="EMBL" id="CP053073">
    <property type="protein sequence ID" value="QJR14131.1"/>
    <property type="molecule type" value="Genomic_DNA"/>
</dbReference>
<feature type="coiled-coil region" evidence="4">
    <location>
        <begin position="395"/>
        <end position="447"/>
    </location>
</feature>
<comment type="similarity">
    <text evidence="1">Belongs to the glycosyltransferase group 1 family. Glycosyltransferase 4 subfamily.</text>
</comment>
<protein>
    <recommendedName>
        <fullName evidence="5">Glycosyltransferase subfamily 4-like N-terminal domain-containing protein</fullName>
    </recommendedName>
</protein>
<dbReference type="InParanoid" id="A0A6M4H3F2"/>
<dbReference type="Gene3D" id="3.40.50.2000">
    <property type="entry name" value="Glycogen Phosphorylase B"/>
    <property type="match status" value="2"/>
</dbReference>
<dbReference type="Proteomes" id="UP000503096">
    <property type="component" value="Chromosome"/>
</dbReference>
<evidence type="ECO:0000256" key="2">
    <source>
        <dbReference type="ARBA" id="ARBA00022676"/>
    </source>
</evidence>
<dbReference type="Pfam" id="PF13439">
    <property type="entry name" value="Glyco_transf_4"/>
    <property type="match status" value="1"/>
</dbReference>
<evidence type="ECO:0000313" key="7">
    <source>
        <dbReference type="Proteomes" id="UP000503096"/>
    </source>
</evidence>
<proteinExistence type="inferred from homology"/>
<evidence type="ECO:0000256" key="4">
    <source>
        <dbReference type="SAM" id="Coils"/>
    </source>
</evidence>
<evidence type="ECO:0000256" key="3">
    <source>
        <dbReference type="ARBA" id="ARBA00022679"/>
    </source>
</evidence>
<dbReference type="KEGG" id="upl:DSM104440_00924"/>
<feature type="domain" description="Glycosyltransferase subfamily 4-like N-terminal" evidence="5">
    <location>
        <begin position="17"/>
        <end position="168"/>
    </location>
</feature>
<dbReference type="SUPFAM" id="SSF53756">
    <property type="entry name" value="UDP-Glycosyltransferase/glycogen phosphorylase"/>
    <property type="match status" value="1"/>
</dbReference>
<sequence length="485" mass="53041">MGADAPAVVHVTALHGGGVDRHVRSVARSVARPHWFWHAGASADVLENPADSRTYVLDRSRLAKASDALRARRVGVIHLHSTARPSRAIAARLALDLAARTIVTLHDVLFLRADAFEEGDPLQPDPAWLAEMEPVLRDAAAVLAPSDFIAGLAREHFPGLEVSVVPNGSIHAGPRALAPRAEFAARRPKHVVAVTGAIGPHKGSDILEELPAHLEGSDIGIVVVGYLDRQLFPGWRVPGRLFIHGAWADADATGLLEAYGARLVLFPNRVPESFSYALSDAWAAGLPVLATRQGALAERIERHGGGWLLPADADAATIARELRRLFEGDEIARVQSTLSRQDPARLPPLEDMARSLEALYRRFAIDPAAPADADARDLEHLVTANLDGSLFRTELIRLSDEYAQLAAALEDERGRFAQFQSEAREWIAKLEADVKTLSASLEIEVEERRCLGQEIVQLQIHKDAFDRLPDLVRRYLLKKTLDARN</sequence>
<keyword evidence="4" id="KW-0175">Coiled coil</keyword>
<keyword evidence="7" id="KW-1185">Reference proteome</keyword>
<dbReference type="PANTHER" id="PTHR12526">
    <property type="entry name" value="GLYCOSYLTRANSFERASE"/>
    <property type="match status" value="1"/>
</dbReference>
<evidence type="ECO:0000256" key="1">
    <source>
        <dbReference type="ARBA" id="ARBA00009481"/>
    </source>
</evidence>
<keyword evidence="3" id="KW-0808">Transferase</keyword>
<dbReference type="CDD" id="cd03801">
    <property type="entry name" value="GT4_PimA-like"/>
    <property type="match status" value="1"/>
</dbReference>
<name>A0A6M4H3F2_9PROT</name>
<evidence type="ECO:0000259" key="5">
    <source>
        <dbReference type="Pfam" id="PF13439"/>
    </source>
</evidence>
<dbReference type="InterPro" id="IPR028098">
    <property type="entry name" value="Glyco_trans_4-like_N"/>
</dbReference>
<dbReference type="PANTHER" id="PTHR12526:SF640">
    <property type="entry name" value="COLANIC ACID BIOSYNTHESIS GLYCOSYLTRANSFERASE WCAL-RELATED"/>
    <property type="match status" value="1"/>
</dbReference>
<reference evidence="6 7" key="1">
    <citation type="submission" date="2020-04" db="EMBL/GenBank/DDBJ databases">
        <title>Usitatibacter rugosus gen. nov., sp. nov. and Usitatibacter palustris sp. nov., novel members of Usitatibacteraceae fam. nov. within the order Nitrosomonadales isolated from soil.</title>
        <authorList>
            <person name="Huber K.J."/>
            <person name="Neumann-Schaal M."/>
            <person name="Geppert A."/>
            <person name="Luckner M."/>
            <person name="Wanner G."/>
            <person name="Overmann J."/>
        </authorList>
    </citation>
    <scope>NUCLEOTIDE SEQUENCE [LARGE SCALE GENOMIC DNA]</scope>
    <source>
        <strain evidence="6 7">Swamp67</strain>
    </source>
</reference>
<dbReference type="AlphaFoldDB" id="A0A6M4H3F2"/>
<evidence type="ECO:0000313" key="6">
    <source>
        <dbReference type="EMBL" id="QJR14131.1"/>
    </source>
</evidence>
<dbReference type="RefSeq" id="WP_171160917.1">
    <property type="nucleotide sequence ID" value="NZ_CP053073.1"/>
</dbReference>
<organism evidence="6 7">
    <name type="scientific">Usitatibacter palustris</name>
    <dbReference type="NCBI Taxonomy" id="2732487"/>
    <lineage>
        <taxon>Bacteria</taxon>
        <taxon>Pseudomonadati</taxon>
        <taxon>Pseudomonadota</taxon>
        <taxon>Betaproteobacteria</taxon>
        <taxon>Nitrosomonadales</taxon>
        <taxon>Usitatibacteraceae</taxon>
        <taxon>Usitatibacter</taxon>
    </lineage>
</organism>
<dbReference type="GO" id="GO:0016757">
    <property type="term" value="F:glycosyltransferase activity"/>
    <property type="evidence" value="ECO:0007669"/>
    <property type="project" value="UniProtKB-KW"/>
</dbReference>